<dbReference type="PANTHER" id="PTHR30244:SF34">
    <property type="entry name" value="DTDP-4-AMINO-4,6-DIDEOXYGALACTOSE TRANSAMINASE"/>
    <property type="match status" value="1"/>
</dbReference>
<evidence type="ECO:0000313" key="2">
    <source>
        <dbReference type="EMBL" id="QVV88628.1"/>
    </source>
</evidence>
<dbReference type="GO" id="GO:0030170">
    <property type="term" value="F:pyridoxal phosphate binding"/>
    <property type="evidence" value="ECO:0007669"/>
    <property type="project" value="TreeGrafter"/>
</dbReference>
<dbReference type="GeneID" id="65098537"/>
<dbReference type="Gene3D" id="3.40.640.10">
    <property type="entry name" value="Type I PLP-dependent aspartate aminotransferase-like (Major domain)"/>
    <property type="match status" value="1"/>
</dbReference>
<keyword evidence="2" id="KW-0032">Aminotransferase</keyword>
<keyword evidence="1" id="KW-0663">Pyridoxal phosphate</keyword>
<evidence type="ECO:0000313" key="3">
    <source>
        <dbReference type="Proteomes" id="UP000680656"/>
    </source>
</evidence>
<dbReference type="Proteomes" id="UP000680656">
    <property type="component" value="Chromosome"/>
</dbReference>
<gene>
    <name evidence="2" type="ORF">KHC33_15095</name>
</gene>
<comment type="similarity">
    <text evidence="1">Belongs to the DegT/DnrJ/EryC1 family.</text>
</comment>
<dbReference type="Pfam" id="PF01041">
    <property type="entry name" value="DegT_DnrJ_EryC1"/>
    <property type="match status" value="1"/>
</dbReference>
<dbReference type="PANTHER" id="PTHR30244">
    <property type="entry name" value="TRANSAMINASE"/>
    <property type="match status" value="1"/>
</dbReference>
<dbReference type="GO" id="GO:0000271">
    <property type="term" value="P:polysaccharide biosynthetic process"/>
    <property type="evidence" value="ECO:0007669"/>
    <property type="project" value="TreeGrafter"/>
</dbReference>
<dbReference type="AlphaFoldDB" id="A0A8E7B026"/>
<dbReference type="InterPro" id="IPR015424">
    <property type="entry name" value="PyrdxlP-dep_Trfase"/>
</dbReference>
<reference evidence="2 3" key="1">
    <citation type="submission" date="2021-05" db="EMBL/GenBank/DDBJ databases">
        <title>A novel Methanospirillum isolate from a pyrite-forming mixed culture.</title>
        <authorList>
            <person name="Bunk B."/>
            <person name="Sproer C."/>
            <person name="Spring S."/>
            <person name="Pester M."/>
        </authorList>
    </citation>
    <scope>NUCLEOTIDE SEQUENCE [LARGE SCALE GENOMIC DNA]</scope>
    <source>
        <strain evidence="2 3">J.3.6.1-F.2.7.3</strain>
    </source>
</reference>
<name>A0A8E7B026_9EURY</name>
<keyword evidence="3" id="KW-1185">Reference proteome</keyword>
<dbReference type="RefSeq" id="WP_214419437.1">
    <property type="nucleotide sequence ID" value="NZ_CP075546.1"/>
</dbReference>
<dbReference type="InterPro" id="IPR015421">
    <property type="entry name" value="PyrdxlP-dep_Trfase_major"/>
</dbReference>
<organism evidence="2 3">
    <name type="scientific">Methanospirillum purgamenti</name>
    <dbReference type="NCBI Taxonomy" id="2834276"/>
    <lineage>
        <taxon>Archaea</taxon>
        <taxon>Methanobacteriati</taxon>
        <taxon>Methanobacteriota</taxon>
        <taxon>Stenosarchaea group</taxon>
        <taxon>Methanomicrobia</taxon>
        <taxon>Methanomicrobiales</taxon>
        <taxon>Methanospirillaceae</taxon>
        <taxon>Methanospirillum</taxon>
    </lineage>
</organism>
<dbReference type="CDD" id="cd00616">
    <property type="entry name" value="AHBA_syn"/>
    <property type="match status" value="1"/>
</dbReference>
<dbReference type="InterPro" id="IPR000653">
    <property type="entry name" value="DegT/StrS_aminotransferase"/>
</dbReference>
<keyword evidence="2" id="KW-0808">Transferase</keyword>
<protein>
    <submittedName>
        <fullName evidence="2">DegT/DnrJ/EryC1/StrS aminotransferase family protein</fullName>
    </submittedName>
</protein>
<dbReference type="PIRSF" id="PIRSF000390">
    <property type="entry name" value="PLP_StrS"/>
    <property type="match status" value="1"/>
</dbReference>
<dbReference type="InterPro" id="IPR015422">
    <property type="entry name" value="PyrdxlP-dep_Trfase_small"/>
</dbReference>
<dbReference type="EMBL" id="CP075546">
    <property type="protein sequence ID" value="QVV88628.1"/>
    <property type="molecule type" value="Genomic_DNA"/>
</dbReference>
<evidence type="ECO:0000256" key="1">
    <source>
        <dbReference type="RuleBase" id="RU004508"/>
    </source>
</evidence>
<dbReference type="SUPFAM" id="SSF53383">
    <property type="entry name" value="PLP-dependent transferases"/>
    <property type="match status" value="1"/>
</dbReference>
<accession>A0A8E7B026</accession>
<proteinExistence type="inferred from homology"/>
<dbReference type="KEGG" id="mrtj:KHC33_15095"/>
<dbReference type="GO" id="GO:0008483">
    <property type="term" value="F:transaminase activity"/>
    <property type="evidence" value="ECO:0007669"/>
    <property type="project" value="UniProtKB-KW"/>
</dbReference>
<dbReference type="Gene3D" id="3.90.1150.10">
    <property type="entry name" value="Aspartate Aminotransferase, domain 1"/>
    <property type="match status" value="1"/>
</dbReference>
<sequence>MIPIAHPVFDDNEIDAVSAVIRSGVIASGEQVLSFEKEFAQYCSTLDAIATNNGTTALHTGLLACGIHQGDEVIVPSFTFFATASSVSMCGAKPIMVDVCEESFEINPDAIVESVTSKTKAIIGVHLFGQPCNIAAILDVCEDHNLIFIEDCAQAHGAEYHGKKVGSFGAIGCFSFYPTKNMTTGEGGMITTNDVSIAERCRRLINHGQEKKYLHTEIGYNYRLTDIGAAIGRVQLRKLNVMNQKRNNNASFFSRNIHHPDITLPTIQEGCSHVFHQYVIRVRDNKRDDLVSWLSEHGVGTAVHYPIPVNEQPVYSDSQNPPCPVSSKLAKEVLSLPVYPDLSEMELSHICDSINRWS</sequence>